<name>A0ABV5P3B5_9ACTN</name>
<dbReference type="EMBL" id="JBHMCF010000057">
    <property type="protein sequence ID" value="MFB9476916.1"/>
    <property type="molecule type" value="Genomic_DNA"/>
</dbReference>
<sequence>MLTDPRRGPLPIAYQLDDDRMLCSGNCLGELAAAALADAGQHVGDVHPWTVDLYPGDPAVCCSGCGATILPAPPFEPDSDD</sequence>
<organism evidence="1 2">
    <name type="scientific">Nonomuraea salmonea</name>
    <dbReference type="NCBI Taxonomy" id="46181"/>
    <lineage>
        <taxon>Bacteria</taxon>
        <taxon>Bacillati</taxon>
        <taxon>Actinomycetota</taxon>
        <taxon>Actinomycetes</taxon>
        <taxon>Streptosporangiales</taxon>
        <taxon>Streptosporangiaceae</taxon>
        <taxon>Nonomuraea</taxon>
    </lineage>
</organism>
<dbReference type="Proteomes" id="UP001589568">
    <property type="component" value="Unassembled WGS sequence"/>
</dbReference>
<protein>
    <submittedName>
        <fullName evidence="1">Uncharacterized protein</fullName>
    </submittedName>
</protein>
<evidence type="ECO:0000313" key="1">
    <source>
        <dbReference type="EMBL" id="MFB9476916.1"/>
    </source>
</evidence>
<reference evidence="1 2" key="1">
    <citation type="submission" date="2024-09" db="EMBL/GenBank/DDBJ databases">
        <authorList>
            <person name="Sun Q."/>
            <person name="Mori K."/>
        </authorList>
    </citation>
    <scope>NUCLEOTIDE SEQUENCE [LARGE SCALE GENOMIC DNA]</scope>
    <source>
        <strain evidence="1 2">JCM 3324</strain>
    </source>
</reference>
<comment type="caution">
    <text evidence="1">The sequence shown here is derived from an EMBL/GenBank/DDBJ whole genome shotgun (WGS) entry which is preliminary data.</text>
</comment>
<accession>A0ABV5P3B5</accession>
<gene>
    <name evidence="1" type="ORF">ACFFR3_46130</name>
</gene>
<proteinExistence type="predicted"/>
<keyword evidence="2" id="KW-1185">Reference proteome</keyword>
<dbReference type="RefSeq" id="WP_345410480.1">
    <property type="nucleotide sequence ID" value="NZ_BAAAXS010000002.1"/>
</dbReference>
<evidence type="ECO:0000313" key="2">
    <source>
        <dbReference type="Proteomes" id="UP001589568"/>
    </source>
</evidence>